<protein>
    <recommendedName>
        <fullName evidence="4">Tc1-like transposase DDE domain-containing protein</fullName>
    </recommendedName>
</protein>
<dbReference type="InterPro" id="IPR052709">
    <property type="entry name" value="Transposase-MT_Hybrid"/>
</dbReference>
<dbReference type="InterPro" id="IPR036397">
    <property type="entry name" value="RNaseH_sf"/>
</dbReference>
<dbReference type="GO" id="GO:0003676">
    <property type="term" value="F:nucleic acid binding"/>
    <property type="evidence" value="ECO:0007669"/>
    <property type="project" value="InterPro"/>
</dbReference>
<organism evidence="1 3">
    <name type="scientific">Trichuris suis</name>
    <name type="common">pig whipworm</name>
    <dbReference type="NCBI Taxonomy" id="68888"/>
    <lineage>
        <taxon>Eukaryota</taxon>
        <taxon>Metazoa</taxon>
        <taxon>Ecdysozoa</taxon>
        <taxon>Nematoda</taxon>
        <taxon>Enoplea</taxon>
        <taxon>Dorylaimia</taxon>
        <taxon>Trichinellida</taxon>
        <taxon>Trichuridae</taxon>
        <taxon>Trichuris</taxon>
    </lineage>
</organism>
<proteinExistence type="predicted"/>
<evidence type="ECO:0008006" key="4">
    <source>
        <dbReference type="Google" id="ProtNLM"/>
    </source>
</evidence>
<accession>A0A085MM07</accession>
<reference evidence="1 3" key="1">
    <citation type="journal article" date="2014" name="Nat. Genet.">
        <title>Genome and transcriptome of the porcine whipworm Trichuris suis.</title>
        <authorList>
            <person name="Jex A.R."/>
            <person name="Nejsum P."/>
            <person name="Schwarz E.M."/>
            <person name="Hu L."/>
            <person name="Young N.D."/>
            <person name="Hall R.S."/>
            <person name="Korhonen P.K."/>
            <person name="Liao S."/>
            <person name="Thamsborg S."/>
            <person name="Xia J."/>
            <person name="Xu P."/>
            <person name="Wang S."/>
            <person name="Scheerlinck J.P."/>
            <person name="Hofmann A."/>
            <person name="Sternberg P.W."/>
            <person name="Wang J."/>
            <person name="Gasser R.B."/>
        </authorList>
    </citation>
    <scope>NUCLEOTIDE SEQUENCE [LARGE SCALE GENOMIC DNA]</scope>
    <source>
        <strain evidence="2">DCEP-RM93F</strain>
        <strain evidence="1">DCEP-RM93M</strain>
    </source>
</reference>
<sequence length="76" mass="8905">MKKLASKRGGKLHRGVLFRHDNTSAHSSRNVKSILRAFRWEVIRHLPYSPDLAPSDFFLFRKLKEHLEGIPFEYNG</sequence>
<dbReference type="PANTHER" id="PTHR46060">
    <property type="entry name" value="MARINER MOS1 TRANSPOSASE-LIKE PROTEIN"/>
    <property type="match status" value="1"/>
</dbReference>
<name>A0A085MM07_9BILA</name>
<keyword evidence="3" id="KW-1185">Reference proteome</keyword>
<dbReference type="EMBL" id="KL363185">
    <property type="protein sequence ID" value="KFD58253.1"/>
    <property type="molecule type" value="Genomic_DNA"/>
</dbReference>
<dbReference type="AlphaFoldDB" id="A0A085MM07"/>
<dbReference type="EMBL" id="KL367487">
    <property type="protein sequence ID" value="KFD70517.1"/>
    <property type="molecule type" value="Genomic_DNA"/>
</dbReference>
<evidence type="ECO:0000313" key="3">
    <source>
        <dbReference type="Proteomes" id="UP000030764"/>
    </source>
</evidence>
<dbReference type="Proteomes" id="UP000030758">
    <property type="component" value="Unassembled WGS sequence"/>
</dbReference>
<evidence type="ECO:0000313" key="1">
    <source>
        <dbReference type="EMBL" id="KFD58253.1"/>
    </source>
</evidence>
<dbReference type="PANTHER" id="PTHR46060:SF1">
    <property type="entry name" value="MARINER MOS1 TRANSPOSASE-LIKE PROTEIN"/>
    <property type="match status" value="1"/>
</dbReference>
<evidence type="ECO:0000313" key="2">
    <source>
        <dbReference type="EMBL" id="KFD70517.1"/>
    </source>
</evidence>
<dbReference type="Gene3D" id="3.30.420.10">
    <property type="entry name" value="Ribonuclease H-like superfamily/Ribonuclease H"/>
    <property type="match status" value="1"/>
</dbReference>
<dbReference type="Proteomes" id="UP000030764">
    <property type="component" value="Unassembled WGS sequence"/>
</dbReference>
<gene>
    <name evidence="1" type="ORF">M513_01016</name>
    <name evidence="2" type="ORF">M514_01016</name>
</gene>